<protein>
    <recommendedName>
        <fullName evidence="3">PilZ domain-containing protein</fullName>
    </recommendedName>
</protein>
<feature type="compositionally biased region" description="Basic and acidic residues" evidence="1">
    <location>
        <begin position="167"/>
        <end position="184"/>
    </location>
</feature>
<sequence>MKRTRKKNEKRRHIRVQPDKKRPVEININGQNFLRILYANDISEGGIGIIVPEKFKGCKINNNVSLVITLPHPYKKIFLVTGRIIHVMNEKFGVEFLDLTKENRKILKKYINRRRTDNPEHKKAKRLRAFWILILSIGVFCFLIHGKQFYAPKSTANIQIPKKNKKNEKQTESKDKNTTLEVKEASQPTEIIPELNNEQISSTGNEMDYTDSHISTQDNNINPQENNTSPAQYDSVMISDIAGKKIKLRGGRWFFFHYNNTVGVSNDGSSDISYFYASNYYSTDNQIIMEISYEERIVITFSEGNIVTGKKCSFEKIVGEEQVSINKYKVIKIVDIN</sequence>
<keyword evidence="2" id="KW-0812">Transmembrane</keyword>
<comment type="caution">
    <text evidence="4">The sequence shown here is derived from an EMBL/GenBank/DDBJ whole genome shotgun (WGS) entry which is preliminary data.</text>
</comment>
<evidence type="ECO:0000259" key="3">
    <source>
        <dbReference type="Pfam" id="PF07238"/>
    </source>
</evidence>
<feature type="transmembrane region" description="Helical" evidence="2">
    <location>
        <begin position="129"/>
        <end position="146"/>
    </location>
</feature>
<name>A0A1V1P6M2_9BACT</name>
<evidence type="ECO:0000313" key="5">
    <source>
        <dbReference type="Proteomes" id="UP000189670"/>
    </source>
</evidence>
<dbReference type="AlphaFoldDB" id="A0A1V1P6M2"/>
<keyword evidence="2" id="KW-0472">Membrane</keyword>
<dbReference type="SUPFAM" id="SSF141371">
    <property type="entry name" value="PilZ domain-like"/>
    <property type="match status" value="1"/>
</dbReference>
<dbReference type="Pfam" id="PF07238">
    <property type="entry name" value="PilZ"/>
    <property type="match status" value="1"/>
</dbReference>
<evidence type="ECO:0000256" key="2">
    <source>
        <dbReference type="SAM" id="Phobius"/>
    </source>
</evidence>
<dbReference type="GO" id="GO:0035438">
    <property type="term" value="F:cyclic-di-GMP binding"/>
    <property type="evidence" value="ECO:0007669"/>
    <property type="project" value="InterPro"/>
</dbReference>
<keyword evidence="2" id="KW-1133">Transmembrane helix</keyword>
<organism evidence="4 5">
    <name type="scientific">Candidatus Magnetoglobus multicellularis str. Araruama</name>
    <dbReference type="NCBI Taxonomy" id="890399"/>
    <lineage>
        <taxon>Bacteria</taxon>
        <taxon>Pseudomonadati</taxon>
        <taxon>Thermodesulfobacteriota</taxon>
        <taxon>Desulfobacteria</taxon>
        <taxon>Desulfobacterales</taxon>
        <taxon>Desulfobacteraceae</taxon>
        <taxon>Candidatus Magnetoglobus</taxon>
    </lineage>
</organism>
<feature type="compositionally biased region" description="Polar residues" evidence="1">
    <location>
        <begin position="212"/>
        <end position="230"/>
    </location>
</feature>
<evidence type="ECO:0000256" key="1">
    <source>
        <dbReference type="SAM" id="MobiDB-lite"/>
    </source>
</evidence>
<dbReference type="InterPro" id="IPR009875">
    <property type="entry name" value="PilZ_domain"/>
</dbReference>
<dbReference type="Gene3D" id="2.40.10.220">
    <property type="entry name" value="predicted glycosyltransferase like domains"/>
    <property type="match status" value="1"/>
</dbReference>
<feature type="domain" description="PilZ" evidence="3">
    <location>
        <begin position="9"/>
        <end position="112"/>
    </location>
</feature>
<dbReference type="Proteomes" id="UP000189670">
    <property type="component" value="Unassembled WGS sequence"/>
</dbReference>
<feature type="region of interest" description="Disordered" evidence="1">
    <location>
        <begin position="161"/>
        <end position="230"/>
    </location>
</feature>
<reference evidence="5" key="1">
    <citation type="submission" date="2012-11" db="EMBL/GenBank/DDBJ databases">
        <authorList>
            <person name="Lucero-Rivera Y.E."/>
            <person name="Tovar-Ramirez D."/>
        </authorList>
    </citation>
    <scope>NUCLEOTIDE SEQUENCE [LARGE SCALE GENOMIC DNA]</scope>
    <source>
        <strain evidence="5">Araruama</strain>
    </source>
</reference>
<accession>A0A1V1P6M2</accession>
<evidence type="ECO:0000313" key="4">
    <source>
        <dbReference type="EMBL" id="ETR70460.1"/>
    </source>
</evidence>
<feature type="compositionally biased region" description="Polar residues" evidence="1">
    <location>
        <begin position="196"/>
        <end position="205"/>
    </location>
</feature>
<proteinExistence type="predicted"/>
<gene>
    <name evidence="4" type="ORF">OMM_08794</name>
</gene>
<dbReference type="EMBL" id="ATBP01000420">
    <property type="protein sequence ID" value="ETR70460.1"/>
    <property type="molecule type" value="Genomic_DNA"/>
</dbReference>